<accession>A0A5B7IC66</accession>
<keyword evidence="2" id="KW-1185">Reference proteome</keyword>
<organism evidence="1 2">
    <name type="scientific">Portunus trituberculatus</name>
    <name type="common">Swimming crab</name>
    <name type="synonym">Neptunus trituberculatus</name>
    <dbReference type="NCBI Taxonomy" id="210409"/>
    <lineage>
        <taxon>Eukaryota</taxon>
        <taxon>Metazoa</taxon>
        <taxon>Ecdysozoa</taxon>
        <taxon>Arthropoda</taxon>
        <taxon>Crustacea</taxon>
        <taxon>Multicrustacea</taxon>
        <taxon>Malacostraca</taxon>
        <taxon>Eumalacostraca</taxon>
        <taxon>Eucarida</taxon>
        <taxon>Decapoda</taxon>
        <taxon>Pleocyemata</taxon>
        <taxon>Brachyura</taxon>
        <taxon>Eubrachyura</taxon>
        <taxon>Portunoidea</taxon>
        <taxon>Portunidae</taxon>
        <taxon>Portuninae</taxon>
        <taxon>Portunus</taxon>
    </lineage>
</organism>
<comment type="caution">
    <text evidence="1">The sequence shown here is derived from an EMBL/GenBank/DDBJ whole genome shotgun (WGS) entry which is preliminary data.</text>
</comment>
<evidence type="ECO:0000313" key="1">
    <source>
        <dbReference type="EMBL" id="MPC79496.1"/>
    </source>
</evidence>
<name>A0A5B7IC66_PORTR</name>
<dbReference type="AlphaFoldDB" id="A0A5B7IC66"/>
<reference evidence="1 2" key="1">
    <citation type="submission" date="2019-05" db="EMBL/GenBank/DDBJ databases">
        <title>Another draft genome of Portunus trituberculatus and its Hox gene families provides insights of decapod evolution.</title>
        <authorList>
            <person name="Jeong J.-H."/>
            <person name="Song I."/>
            <person name="Kim S."/>
            <person name="Choi T."/>
            <person name="Kim D."/>
            <person name="Ryu S."/>
            <person name="Kim W."/>
        </authorList>
    </citation>
    <scope>NUCLEOTIDE SEQUENCE [LARGE SCALE GENOMIC DNA]</scope>
    <source>
        <tissue evidence="1">Muscle</tissue>
    </source>
</reference>
<dbReference type="Proteomes" id="UP000324222">
    <property type="component" value="Unassembled WGS sequence"/>
</dbReference>
<gene>
    <name evidence="1" type="ORF">E2C01_074026</name>
</gene>
<dbReference type="OrthoDB" id="2286242at2759"/>
<evidence type="ECO:0000313" key="2">
    <source>
        <dbReference type="Proteomes" id="UP000324222"/>
    </source>
</evidence>
<protein>
    <submittedName>
        <fullName evidence="1">Uncharacterized protein</fullName>
    </submittedName>
</protein>
<dbReference type="EMBL" id="VSRR010051295">
    <property type="protein sequence ID" value="MPC79496.1"/>
    <property type="molecule type" value="Genomic_DNA"/>
</dbReference>
<proteinExistence type="predicted"/>
<sequence length="195" mass="22151">MGALEQAQRLFLAKTEPIASLQQQLVTRPAHRPTAPRLSTPEKCDIEMSTAAFTADEWQALMVKEALDAVSRIALQTTNQAADWCRFFTASQDHSEYFARLVECAADCDFKCPHCDSGLAEYMLLRKLVSGLESAVLKEEVFRQCDTFHDVDSLRKFCVAYEAAHRDAASSSGGKARQWRKRRRCQTHRRVRPRL</sequence>